<proteinExistence type="predicted"/>
<dbReference type="EMBL" id="GISG01035994">
    <property type="protein sequence ID" value="MBA4621891.1"/>
    <property type="molecule type" value="Transcribed_RNA"/>
</dbReference>
<evidence type="ECO:0000313" key="1">
    <source>
        <dbReference type="EMBL" id="MBA4621891.1"/>
    </source>
</evidence>
<reference evidence="1" key="2">
    <citation type="submission" date="2020-07" db="EMBL/GenBank/DDBJ databases">
        <authorList>
            <person name="Vera ALvarez R."/>
            <person name="Arias-Moreno D.M."/>
            <person name="Jimenez-Jacinto V."/>
            <person name="Jimenez-Bremont J.F."/>
            <person name="Swaminathan K."/>
            <person name="Moose S.P."/>
            <person name="Guerrero-Gonzalez M.L."/>
            <person name="Marino-Ramirez L."/>
            <person name="Landsman D."/>
            <person name="Rodriguez-Kessler M."/>
            <person name="Delgado-Sanchez P."/>
        </authorList>
    </citation>
    <scope>NUCLEOTIDE SEQUENCE</scope>
    <source>
        <tissue evidence="1">Cladode</tissue>
    </source>
</reference>
<sequence>MIFHGEYSHVWLGPKARLSEVTLSKTDLVSSRPISSSRQVKYGLGVFRFWINTTWVYFRLGKMRIEYISVLWVSGKLNGSRPPFVFLFAWLNTICYKYQNLLDVYHINFCFAKTISLYIKGMFLTILHF</sequence>
<accession>A0A7C8YMU7</accession>
<name>A0A7C8YMU7_OPUST</name>
<dbReference type="AlphaFoldDB" id="A0A7C8YMU7"/>
<reference evidence="1" key="1">
    <citation type="journal article" date="2013" name="J. Plant Res.">
        <title>Effect of fungi and light on seed germination of three Opuntia species from semiarid lands of central Mexico.</title>
        <authorList>
            <person name="Delgado-Sanchez P."/>
            <person name="Jimenez-Bremont J.F."/>
            <person name="Guerrero-Gonzalez Mde L."/>
            <person name="Flores J."/>
        </authorList>
    </citation>
    <scope>NUCLEOTIDE SEQUENCE</scope>
    <source>
        <tissue evidence="1">Cladode</tissue>
    </source>
</reference>
<protein>
    <submittedName>
        <fullName evidence="1">Uncharacterized protein</fullName>
    </submittedName>
</protein>
<organism evidence="1">
    <name type="scientific">Opuntia streptacantha</name>
    <name type="common">Prickly pear cactus</name>
    <name type="synonym">Opuntia cardona</name>
    <dbReference type="NCBI Taxonomy" id="393608"/>
    <lineage>
        <taxon>Eukaryota</taxon>
        <taxon>Viridiplantae</taxon>
        <taxon>Streptophyta</taxon>
        <taxon>Embryophyta</taxon>
        <taxon>Tracheophyta</taxon>
        <taxon>Spermatophyta</taxon>
        <taxon>Magnoliopsida</taxon>
        <taxon>eudicotyledons</taxon>
        <taxon>Gunneridae</taxon>
        <taxon>Pentapetalae</taxon>
        <taxon>Caryophyllales</taxon>
        <taxon>Cactineae</taxon>
        <taxon>Cactaceae</taxon>
        <taxon>Opuntioideae</taxon>
        <taxon>Opuntia</taxon>
    </lineage>
</organism>